<name>A0A061RF34_9CHLO</name>
<protein>
    <submittedName>
        <fullName evidence="2">Uncharacterized protein</fullName>
    </submittedName>
</protein>
<dbReference type="AlphaFoldDB" id="A0A061RF34"/>
<reference evidence="2" key="1">
    <citation type="submission" date="2014-05" db="EMBL/GenBank/DDBJ databases">
        <title>The transcriptome of the halophilic microalga Tetraselmis sp. GSL018 isolated from the Great Salt Lake, Utah.</title>
        <authorList>
            <person name="Jinkerson R.E."/>
            <person name="D'Adamo S."/>
            <person name="Posewitz M.C."/>
        </authorList>
    </citation>
    <scope>NUCLEOTIDE SEQUENCE</scope>
    <source>
        <strain evidence="2">GSL018</strain>
    </source>
</reference>
<proteinExistence type="predicted"/>
<dbReference type="EMBL" id="GBEZ01020756">
    <property type="protein sequence ID" value="JAC65939.1"/>
    <property type="molecule type" value="Transcribed_RNA"/>
</dbReference>
<accession>A0A061RF34</accession>
<evidence type="ECO:0000313" key="1">
    <source>
        <dbReference type="EMBL" id="JAC65939.1"/>
    </source>
</evidence>
<evidence type="ECO:0000313" key="2">
    <source>
        <dbReference type="EMBL" id="JAC70568.1"/>
    </source>
</evidence>
<sequence>MLTATKMPSRFLLGLTNFCVTGFFVTQVLGFHPVDTDQTAIDGRLNLRRTLEHVERNAGSNLEKQALLQQLLDQVKLSGKLAEANKILAAVEADNDSDTKIQLLLEFIENEREDLAAKDLRSIAPPHHGKVVRFASSPNLTSAAAANGDGGCSWEALSRESRGRWKRSSRRAFRTSCPYMKERYKCDWDRGWKYRLRWVPGIEDEGLCRSTKGVRGGDVAEALGRPVNILILGNSILRELYETIVCEHEREVVHYENFAHKDDLSNAVLRSMELIYIFRDYNATDLHGFLPSHAFGKGRRGDGLLGPAAQRPDVVITNYRPEHIEAALAALPERLVDPLRPLPVIYSSHACARGSRVQVVVDLPKEMQYVRDVRAMGLPVFDLCTASRAAVEAGVDVQARKEGRGGDPHLCMPGPHIDMMESMFQMMIGLLGRH</sequence>
<organism evidence="2">
    <name type="scientific">Tetraselmis sp. GSL018</name>
    <dbReference type="NCBI Taxonomy" id="582737"/>
    <lineage>
        <taxon>Eukaryota</taxon>
        <taxon>Viridiplantae</taxon>
        <taxon>Chlorophyta</taxon>
        <taxon>core chlorophytes</taxon>
        <taxon>Chlorodendrophyceae</taxon>
        <taxon>Chlorodendrales</taxon>
        <taxon>Chlorodendraceae</taxon>
        <taxon>Tetraselmis</taxon>
    </lineage>
</organism>
<dbReference type="EMBL" id="GBEZ01015610">
    <property type="protein sequence ID" value="JAC70568.1"/>
    <property type="molecule type" value="Transcribed_RNA"/>
</dbReference>
<gene>
    <name evidence="1" type="ORF">TSPGSL018_14867</name>
    <name evidence="2" type="ORF">TSPGSL018_3842</name>
</gene>